<evidence type="ECO:0000256" key="11">
    <source>
        <dbReference type="ARBA" id="ARBA00023136"/>
    </source>
</evidence>
<comment type="subcellular location">
    <subcellularLocation>
        <location evidence="1 12">Mitochondrion inner membrane</location>
        <topology evidence="1 12">Multi-pass membrane protein</topology>
    </subcellularLocation>
</comment>
<evidence type="ECO:0000313" key="13">
    <source>
        <dbReference type="EMBL" id="EMR11481.1"/>
    </source>
</evidence>
<keyword evidence="3 12" id="KW-0813">Transport</keyword>
<dbReference type="STRING" id="1069680.M7NWF6"/>
<feature type="transmembrane region" description="Helical" evidence="12">
    <location>
        <begin position="64"/>
        <end position="83"/>
    </location>
</feature>
<keyword evidence="8 12" id="KW-1133">Transmembrane helix</keyword>
<evidence type="ECO:0000256" key="7">
    <source>
        <dbReference type="ARBA" id="ARBA00022946"/>
    </source>
</evidence>
<dbReference type="GeneID" id="19894194"/>
<keyword evidence="7" id="KW-0809">Transit peptide</keyword>
<evidence type="ECO:0000256" key="12">
    <source>
        <dbReference type="RuleBase" id="RU367146"/>
    </source>
</evidence>
<organism evidence="13 14">
    <name type="scientific">Pneumocystis murina (strain B123)</name>
    <name type="common">Mouse pneumocystis pneumonia agent</name>
    <name type="synonym">Pneumocystis carinii f. sp. muris</name>
    <dbReference type="NCBI Taxonomy" id="1069680"/>
    <lineage>
        <taxon>Eukaryota</taxon>
        <taxon>Fungi</taxon>
        <taxon>Dikarya</taxon>
        <taxon>Ascomycota</taxon>
        <taxon>Taphrinomycotina</taxon>
        <taxon>Pneumocystomycetes</taxon>
        <taxon>Pneumocystaceae</taxon>
        <taxon>Pneumocystis</taxon>
    </lineage>
</organism>
<keyword evidence="11 12" id="KW-0472">Membrane</keyword>
<dbReference type="Proteomes" id="UP000011958">
    <property type="component" value="Unassembled WGS sequence"/>
</dbReference>
<sequence>MMRCLIVTEWTGFQSTRVSGFRLLFIRFKSSITNSKVDMFPRDSQDSLSWNEFLYLRRQNLRSGLIASIPSSLVGLSLGYFYFATIQVDPTQTIFGIDPFVVYLLATLASGGAGWLLGRPIGIALWKSFHFKRNKLVQEKERDFFLHIQKNRVDPRYQSINNPVPDYYGEKIGSLSDYRRWLRDCRAYRKKAPIE</sequence>
<dbReference type="EMBL" id="AFWA02000001">
    <property type="protein sequence ID" value="EMR11481.1"/>
    <property type="molecule type" value="Genomic_DNA"/>
</dbReference>
<dbReference type="VEuPathDB" id="FungiDB:PNEG_00496"/>
<dbReference type="PANTHER" id="PTHR28021">
    <property type="entry name" value="PRESEQUENCE TRANSLOCATED-ASSOCIATED MOTOR SUBUNIT PAM17, MITOCHONDRIAL"/>
    <property type="match status" value="1"/>
</dbReference>
<keyword evidence="5 12" id="KW-0999">Mitochondrion inner membrane</keyword>
<evidence type="ECO:0000256" key="6">
    <source>
        <dbReference type="ARBA" id="ARBA00022927"/>
    </source>
</evidence>
<comment type="subunit">
    <text evidence="12">Component of the PAM complex.</text>
</comment>
<evidence type="ECO:0000313" key="14">
    <source>
        <dbReference type="Proteomes" id="UP000011958"/>
    </source>
</evidence>
<evidence type="ECO:0000256" key="10">
    <source>
        <dbReference type="ARBA" id="ARBA00023128"/>
    </source>
</evidence>
<keyword evidence="6 12" id="KW-0653">Protein transport</keyword>
<evidence type="ECO:0000256" key="5">
    <source>
        <dbReference type="ARBA" id="ARBA00022792"/>
    </source>
</evidence>
<dbReference type="AlphaFoldDB" id="M7NWF6"/>
<keyword evidence="4 12" id="KW-0812">Transmembrane</keyword>
<gene>
    <name evidence="13" type="ORF">PNEG_00496</name>
</gene>
<dbReference type="RefSeq" id="XP_007872382.1">
    <property type="nucleotide sequence ID" value="XM_007874191.1"/>
</dbReference>
<dbReference type="PANTHER" id="PTHR28021:SF1">
    <property type="entry name" value="PRESEQUENCE TRANSLOCATED-ASSOCIATED MOTOR SUBUNIT PAM17, MITOCHONDRIAL"/>
    <property type="match status" value="1"/>
</dbReference>
<evidence type="ECO:0000256" key="4">
    <source>
        <dbReference type="ARBA" id="ARBA00022692"/>
    </source>
</evidence>
<evidence type="ECO:0000256" key="1">
    <source>
        <dbReference type="ARBA" id="ARBA00004448"/>
    </source>
</evidence>
<dbReference type="InterPro" id="IPR013875">
    <property type="entry name" value="Pam17"/>
</dbReference>
<dbReference type="OrthoDB" id="5970083at2759"/>
<keyword evidence="10 12" id="KW-0496">Mitochondrion</keyword>
<evidence type="ECO:0000256" key="3">
    <source>
        <dbReference type="ARBA" id="ARBA00022448"/>
    </source>
</evidence>
<dbReference type="HOGENOM" id="CLU_068297_2_0_1"/>
<keyword evidence="14" id="KW-1185">Reference proteome</keyword>
<dbReference type="eggNOG" id="ENOG502S1B1">
    <property type="taxonomic scope" value="Eukaryota"/>
</dbReference>
<feature type="transmembrane region" description="Helical" evidence="12">
    <location>
        <begin position="103"/>
        <end position="126"/>
    </location>
</feature>
<reference evidence="14" key="1">
    <citation type="journal article" date="2016" name="Nat. Commun.">
        <title>Genome analysis of three Pneumocystis species reveals adaptation mechanisms to life exclusively in mammalian hosts.</title>
        <authorList>
            <person name="Ma L."/>
            <person name="Chen Z."/>
            <person name="Huang D.W."/>
            <person name="Kutty G."/>
            <person name="Ishihara M."/>
            <person name="Wang H."/>
            <person name="Abouelleil A."/>
            <person name="Bishop L."/>
            <person name="Davey E."/>
            <person name="Deng R."/>
            <person name="Deng X."/>
            <person name="Fan L."/>
            <person name="Fantoni G."/>
            <person name="Fitzgerald M."/>
            <person name="Gogineni E."/>
            <person name="Goldberg J.M."/>
            <person name="Handley G."/>
            <person name="Hu X."/>
            <person name="Huber C."/>
            <person name="Jiao X."/>
            <person name="Jones K."/>
            <person name="Levin J.Z."/>
            <person name="Liu Y."/>
            <person name="Macdonald P."/>
            <person name="Melnikov A."/>
            <person name="Raley C."/>
            <person name="Sassi M."/>
            <person name="Sherman B.T."/>
            <person name="Song X."/>
            <person name="Sykes S."/>
            <person name="Tran B."/>
            <person name="Walsh L."/>
            <person name="Xia Y."/>
            <person name="Yang J."/>
            <person name="Young S."/>
            <person name="Zeng Q."/>
            <person name="Zheng X."/>
            <person name="Stephens R."/>
            <person name="Nusbaum C."/>
            <person name="Birren B.W."/>
            <person name="Azadi P."/>
            <person name="Lempicki R.A."/>
            <person name="Cuomo C.A."/>
            <person name="Kovacs J.A."/>
        </authorList>
    </citation>
    <scope>NUCLEOTIDE SEQUENCE [LARGE SCALE GENOMIC DNA]</scope>
    <source>
        <strain evidence="14">B123</strain>
    </source>
</reference>
<comment type="caution">
    <text evidence="13">The sequence shown here is derived from an EMBL/GenBank/DDBJ whole genome shotgun (WGS) entry which is preliminary data.</text>
</comment>
<name>M7NWF6_PNEMU</name>
<comment type="similarity">
    <text evidence="2 12">Belongs to the PAM17 family.</text>
</comment>
<dbReference type="GO" id="GO:0001405">
    <property type="term" value="C:PAM complex, Tim23 associated import motor"/>
    <property type="evidence" value="ECO:0007669"/>
    <property type="project" value="UniProtKB-UniRule"/>
</dbReference>
<dbReference type="Pfam" id="PF08566">
    <property type="entry name" value="Pam17"/>
    <property type="match status" value="1"/>
</dbReference>
<dbReference type="GO" id="GO:0030150">
    <property type="term" value="P:protein import into mitochondrial matrix"/>
    <property type="evidence" value="ECO:0007669"/>
    <property type="project" value="UniProtKB-UniRule"/>
</dbReference>
<proteinExistence type="inferred from homology"/>
<keyword evidence="9 12" id="KW-0811">Translocation</keyword>
<evidence type="ECO:0000256" key="8">
    <source>
        <dbReference type="ARBA" id="ARBA00022989"/>
    </source>
</evidence>
<accession>M7NWF6</accession>
<comment type="function">
    <text evidence="12">Component of the PAM complex, a complex required for the translocation of transit peptide-containing proteins from the inner membrane into the mitochondrial matrix in an ATP-dependent manner.</text>
</comment>
<dbReference type="OMA" id="MIFGFDP"/>
<evidence type="ECO:0000256" key="9">
    <source>
        <dbReference type="ARBA" id="ARBA00023010"/>
    </source>
</evidence>
<evidence type="ECO:0000256" key="2">
    <source>
        <dbReference type="ARBA" id="ARBA00006837"/>
    </source>
</evidence>
<protein>
    <recommendedName>
        <fullName evidence="12">Presequence translocated-associated motor subunit PAM17</fullName>
    </recommendedName>
</protein>